<accession>A0A8J4F421</accession>
<organism evidence="1 2">
    <name type="scientific">Volvox africanus</name>
    <dbReference type="NCBI Taxonomy" id="51714"/>
    <lineage>
        <taxon>Eukaryota</taxon>
        <taxon>Viridiplantae</taxon>
        <taxon>Chlorophyta</taxon>
        <taxon>core chlorophytes</taxon>
        <taxon>Chlorophyceae</taxon>
        <taxon>CS clade</taxon>
        <taxon>Chlamydomonadales</taxon>
        <taxon>Volvocaceae</taxon>
        <taxon>Volvox</taxon>
    </lineage>
</organism>
<dbReference type="Gene3D" id="3.40.50.10300">
    <property type="entry name" value="CoaB-like"/>
    <property type="match status" value="1"/>
</dbReference>
<proteinExistence type="predicted"/>
<dbReference type="SUPFAM" id="SSF102645">
    <property type="entry name" value="CoaB-like"/>
    <property type="match status" value="1"/>
</dbReference>
<comment type="caution">
    <text evidence="1">The sequence shown here is derived from an EMBL/GenBank/DDBJ whole genome shotgun (WGS) entry which is preliminary data.</text>
</comment>
<feature type="non-terminal residue" evidence="1">
    <location>
        <position position="179"/>
    </location>
</feature>
<protein>
    <recommendedName>
        <fullName evidence="3">DNA/pantothenate metabolism flavoprotein C-terminal domain-containing protein</fullName>
    </recommendedName>
</protein>
<reference evidence="1" key="1">
    <citation type="journal article" date="2021" name="Proc. Natl. Acad. Sci. U.S.A.">
        <title>Three genomes in the algal genus Volvox reveal the fate of a haploid sex-determining region after a transition to homothallism.</title>
        <authorList>
            <person name="Yamamoto K."/>
            <person name="Hamaji T."/>
            <person name="Kawai-Toyooka H."/>
            <person name="Matsuzaki R."/>
            <person name="Takahashi F."/>
            <person name="Nishimura Y."/>
            <person name="Kawachi M."/>
            <person name="Noguchi H."/>
            <person name="Minakuchi Y."/>
            <person name="Umen J.G."/>
            <person name="Toyoda A."/>
            <person name="Nozaki H."/>
        </authorList>
    </citation>
    <scope>NUCLEOTIDE SEQUENCE</scope>
    <source>
        <strain evidence="1">NIES-3780</strain>
    </source>
</reference>
<keyword evidence="2" id="KW-1185">Reference proteome</keyword>
<dbReference type="EMBL" id="BNCO01000021">
    <property type="protein sequence ID" value="GIL55597.1"/>
    <property type="molecule type" value="Genomic_DNA"/>
</dbReference>
<dbReference type="InterPro" id="IPR035929">
    <property type="entry name" value="CoaB-like_sf"/>
</dbReference>
<evidence type="ECO:0000313" key="2">
    <source>
        <dbReference type="Proteomes" id="UP000747399"/>
    </source>
</evidence>
<evidence type="ECO:0000313" key="1">
    <source>
        <dbReference type="EMBL" id="GIL55597.1"/>
    </source>
</evidence>
<name>A0A8J4F421_9CHLO</name>
<dbReference type="AlphaFoldDB" id="A0A8J4F421"/>
<dbReference type="Proteomes" id="UP000747399">
    <property type="component" value="Unassembled WGS sequence"/>
</dbReference>
<gene>
    <name evidence="1" type="ORF">Vafri_11141</name>
</gene>
<sequence length="179" mass="18519">MGRSHQSEGTDPETDGASVASFLADSPVSGEAVADAVSDFIQRHSVDNTLLVGDGRTNNRPVVVVTSGGTTVPLERRCVRFIDNFSAGTRGALSTERFLEAGYAVIFLTRSGSQQPFARLLPAADPPELVNRIACLAPTMSSVTPAGASEPLTSASSQFVMMSAAGGGDGDEKSGGDER</sequence>
<evidence type="ECO:0008006" key="3">
    <source>
        <dbReference type="Google" id="ProtNLM"/>
    </source>
</evidence>